<gene>
    <name evidence="1" type="primary">AlNc14C2G289</name>
    <name evidence="1" type="ORF">ALNC14_003240</name>
</gene>
<dbReference type="EMBL" id="FR824047">
    <property type="protein sequence ID" value="CCA14181.1"/>
    <property type="molecule type" value="Genomic_DNA"/>
</dbReference>
<dbReference type="AlphaFoldDB" id="F0VZF1"/>
<proteinExistence type="predicted"/>
<reference evidence="1" key="1">
    <citation type="journal article" date="2011" name="PLoS Biol.">
        <title>Gene gain and loss during evolution of obligate parasitism in the white rust pathogen of Arabidopsis thaliana.</title>
        <authorList>
            <person name="Kemen E."/>
            <person name="Gardiner A."/>
            <person name="Schultz-Larsen T."/>
            <person name="Kemen A.C."/>
            <person name="Balmuth A.L."/>
            <person name="Robert-Seilaniantz A."/>
            <person name="Bailey K."/>
            <person name="Holub E."/>
            <person name="Studholme D.J."/>
            <person name="Maclean D."/>
            <person name="Jones J.D."/>
        </authorList>
    </citation>
    <scope>NUCLEOTIDE SEQUENCE</scope>
</reference>
<evidence type="ECO:0000313" key="1">
    <source>
        <dbReference type="EMBL" id="CCA14181.1"/>
    </source>
</evidence>
<protein>
    <submittedName>
        <fullName evidence="1">AlNc14C2G289 protein</fullName>
    </submittedName>
</protein>
<sequence>MTAGGTTQWADLRDRKHVIICDMSKSCLLAIAILSQKVAGDAVIFDVGDTSNYPYLQYVHPNARHGIPVYTTPMITRGSSVIKEFYGFIVDVIAVRQKTLIVLADESSANQASDLMDILQSRGCKWERIHSFALGNILSSSNGMNRRAEYGLLNIISAVDAPLVLHSTSLDELRNDCIEAAIDFLLANKIKEHLDLKTQYDWVEQLPQLICSSQVMTALSILMPESHQHANFPDRGYIYDFLKVNKVPNPRFTILSKRTAVKALLNHFLKQMESNTACRDEFIQQKQKLSATDAWYPLIVPSRTSSRLSEEYFPFHE</sequence>
<name>F0VZF1_9STRA</name>
<reference evidence="1" key="2">
    <citation type="submission" date="2011-02" db="EMBL/GenBank/DDBJ databases">
        <authorList>
            <person name="MacLean D."/>
        </authorList>
    </citation>
    <scope>NUCLEOTIDE SEQUENCE</scope>
</reference>
<accession>F0VZF1</accession>
<organism evidence="1">
    <name type="scientific">Albugo laibachii Nc14</name>
    <dbReference type="NCBI Taxonomy" id="890382"/>
    <lineage>
        <taxon>Eukaryota</taxon>
        <taxon>Sar</taxon>
        <taxon>Stramenopiles</taxon>
        <taxon>Oomycota</taxon>
        <taxon>Peronosporomycetes</taxon>
        <taxon>Albuginales</taxon>
        <taxon>Albuginaceae</taxon>
        <taxon>Albugo</taxon>
    </lineage>
</organism>
<dbReference type="HOGENOM" id="CLU_878289_0_0_1"/>